<dbReference type="Proteomes" id="UP000629619">
    <property type="component" value="Unassembled WGS sequence"/>
</dbReference>
<accession>A0A919N418</accession>
<feature type="transmembrane region" description="Helical" evidence="3">
    <location>
        <begin position="21"/>
        <end position="43"/>
    </location>
</feature>
<feature type="transmembrane region" description="Helical" evidence="3">
    <location>
        <begin position="55"/>
        <end position="78"/>
    </location>
</feature>
<feature type="transmembrane region" description="Helical" evidence="3">
    <location>
        <begin position="90"/>
        <end position="110"/>
    </location>
</feature>
<evidence type="ECO:0000313" key="6">
    <source>
        <dbReference type="Proteomes" id="UP000629619"/>
    </source>
</evidence>
<feature type="domain" description="Polysaccharide biosynthesis protein CapD-like" evidence="4">
    <location>
        <begin position="295"/>
        <end position="569"/>
    </location>
</feature>
<keyword evidence="3" id="KW-1133">Transmembrane helix</keyword>
<dbReference type="PANTHER" id="PTHR43318:SF1">
    <property type="entry name" value="POLYSACCHARIDE BIOSYNTHESIS PROTEIN EPSC-RELATED"/>
    <property type="match status" value="1"/>
</dbReference>
<dbReference type="Pfam" id="PF13727">
    <property type="entry name" value="CoA_binding_3"/>
    <property type="match status" value="1"/>
</dbReference>
<dbReference type="AlphaFoldDB" id="A0A919N418"/>
<dbReference type="Pfam" id="PF02719">
    <property type="entry name" value="Polysacc_synt_2"/>
    <property type="match status" value="1"/>
</dbReference>
<keyword evidence="6" id="KW-1185">Reference proteome</keyword>
<protein>
    <submittedName>
        <fullName evidence="5">dTDP-glucose 4,6-dehydratase</fullName>
    </submittedName>
</protein>
<sequence length="626" mass="67357">MRGWGNRGRVIPGSPVSRGGARLLPLLVDGAAWVAGLLAAVLVRYDFAPTRGHLAGALATMALAIVLQAAVGHTRLLYRGRYRFASFDEIRAVGSVTAVVTVVLTVADLLSPRRPVPAGLPAIGGAVALILMLAVRYLRRVRLSRRLRPRGAAPVLLFGAGRAAALLVDSMLHDPSGRYVPIGLIDDDPRKRRLSIRGVPVLGARPDIPEVLARTGAGLLVFAVANAAAALVRDVRERATEAGVAFQVVPSVSELMDQPVEVGDIREVQVTDLLGRHQIDTDLSLIGGYLTGKRVLVTGAGGSIGSELCRQIHHFQPAELMMLDRDETSLLAVQLSIDPRAHLDDPRVILADLRDAPRIREIFRTRRPQVVFHAAALKHLALLQRHPVEAVKTNVLGTLNVLEAAESVERFVNISTDKAADPSSVLGYSKRITERLTAWTARRRPGTFLSVRFGNVLGSRGSVFTTFSTQIAEGGPVTVTHPDVTRYFMTTQEAVHLVIQAAAIGRDGEALVLEMGAPVRISEVAQQMVALSRKPVPIEFTGLRPGEKLAETLFGAGEVDRRPFHPLISHVEVPPLAPTDLRPLHAPADAAVLIARMSEVCDRPAPASTVPGRPRERLIDVPGNPT</sequence>
<evidence type="ECO:0000256" key="1">
    <source>
        <dbReference type="ARBA" id="ARBA00007430"/>
    </source>
</evidence>
<proteinExistence type="inferred from homology"/>
<dbReference type="CDD" id="cd05237">
    <property type="entry name" value="UDP_invert_4-6DH_SDR_e"/>
    <property type="match status" value="1"/>
</dbReference>
<dbReference type="SUPFAM" id="SSF51735">
    <property type="entry name" value="NAD(P)-binding Rossmann-fold domains"/>
    <property type="match status" value="2"/>
</dbReference>
<keyword evidence="3" id="KW-0472">Membrane</keyword>
<feature type="region of interest" description="Disordered" evidence="2">
    <location>
        <begin position="603"/>
        <end position="626"/>
    </location>
</feature>
<dbReference type="InterPro" id="IPR003869">
    <property type="entry name" value="Polysac_CapD-like"/>
</dbReference>
<organism evidence="5 6">
    <name type="scientific">Actinoplanes siamensis</name>
    <dbReference type="NCBI Taxonomy" id="1223317"/>
    <lineage>
        <taxon>Bacteria</taxon>
        <taxon>Bacillati</taxon>
        <taxon>Actinomycetota</taxon>
        <taxon>Actinomycetes</taxon>
        <taxon>Micromonosporales</taxon>
        <taxon>Micromonosporaceae</taxon>
        <taxon>Actinoplanes</taxon>
    </lineage>
</organism>
<evidence type="ECO:0000256" key="2">
    <source>
        <dbReference type="SAM" id="MobiDB-lite"/>
    </source>
</evidence>
<dbReference type="Gene3D" id="3.40.50.720">
    <property type="entry name" value="NAD(P)-binding Rossmann-like Domain"/>
    <property type="match status" value="2"/>
</dbReference>
<dbReference type="EMBL" id="BOMW01000015">
    <property type="protein sequence ID" value="GIF03990.1"/>
    <property type="molecule type" value="Genomic_DNA"/>
</dbReference>
<dbReference type="RefSeq" id="WP_203677693.1">
    <property type="nucleotide sequence ID" value="NZ_BOMW01000015.1"/>
</dbReference>
<dbReference type="InterPro" id="IPR051203">
    <property type="entry name" value="Polysaccharide_Synthase-Rel"/>
</dbReference>
<gene>
    <name evidence="5" type="ORF">Asi03nite_15280</name>
</gene>
<evidence type="ECO:0000256" key="3">
    <source>
        <dbReference type="SAM" id="Phobius"/>
    </source>
</evidence>
<comment type="similarity">
    <text evidence="1">Belongs to the polysaccharide synthase family.</text>
</comment>
<name>A0A919N418_9ACTN</name>
<comment type="caution">
    <text evidence="5">The sequence shown here is derived from an EMBL/GenBank/DDBJ whole genome shotgun (WGS) entry which is preliminary data.</text>
</comment>
<dbReference type="InterPro" id="IPR036291">
    <property type="entry name" value="NAD(P)-bd_dom_sf"/>
</dbReference>
<feature type="transmembrane region" description="Helical" evidence="3">
    <location>
        <begin position="150"/>
        <end position="168"/>
    </location>
</feature>
<feature type="transmembrane region" description="Helical" evidence="3">
    <location>
        <begin position="116"/>
        <end position="138"/>
    </location>
</feature>
<dbReference type="PANTHER" id="PTHR43318">
    <property type="entry name" value="UDP-N-ACETYLGLUCOSAMINE 4,6-DEHYDRATASE"/>
    <property type="match status" value="1"/>
</dbReference>
<keyword evidence="3" id="KW-0812">Transmembrane</keyword>
<reference evidence="5" key="1">
    <citation type="submission" date="2021-01" db="EMBL/GenBank/DDBJ databases">
        <title>Whole genome shotgun sequence of Actinoplanes siamensis NBRC 109076.</title>
        <authorList>
            <person name="Komaki H."/>
            <person name="Tamura T."/>
        </authorList>
    </citation>
    <scope>NUCLEOTIDE SEQUENCE</scope>
    <source>
        <strain evidence="5">NBRC 109076</strain>
    </source>
</reference>
<evidence type="ECO:0000313" key="5">
    <source>
        <dbReference type="EMBL" id="GIF03990.1"/>
    </source>
</evidence>
<evidence type="ECO:0000259" key="4">
    <source>
        <dbReference type="Pfam" id="PF02719"/>
    </source>
</evidence>